<proteinExistence type="predicted"/>
<accession>A0A246JUJ9</accession>
<evidence type="ECO:0000313" key="1">
    <source>
        <dbReference type="EMBL" id="OWQ96566.1"/>
    </source>
</evidence>
<name>A0A246JUJ9_9SPHN</name>
<sequence length="199" mass="21880">MLAPLPFFWLVARDVVHLAFADKEETQRIVYNVLIPGLYAALDRSDRLPPPKSRSKGETPVISLAFAPVDDALPPCFDLLSVEIAPRYTTEPPLAVAKDWAEHSLQRPWGVRNADVADYDENIAQSFSPFALSAYRACIEATPFGGKCAKRFRAKVTDRGLTLNENRMRLYAAARILDAGGKPTGRYCALSAAQAVATE</sequence>
<dbReference type="EMBL" id="NISJ01000005">
    <property type="protein sequence ID" value="OWQ96566.1"/>
    <property type="molecule type" value="Genomic_DNA"/>
</dbReference>
<comment type="caution">
    <text evidence="1">The sequence shown here is derived from an EMBL/GenBank/DDBJ whole genome shotgun (WGS) entry which is preliminary data.</text>
</comment>
<organism evidence="1 2">
    <name type="scientific">Sphingopyxis witflariensis</name>
    <dbReference type="NCBI Taxonomy" id="173675"/>
    <lineage>
        <taxon>Bacteria</taxon>
        <taxon>Pseudomonadati</taxon>
        <taxon>Pseudomonadota</taxon>
        <taxon>Alphaproteobacteria</taxon>
        <taxon>Sphingomonadales</taxon>
        <taxon>Sphingomonadaceae</taxon>
        <taxon>Sphingopyxis</taxon>
    </lineage>
</organism>
<gene>
    <name evidence="1" type="ORF">CDQ91_10880</name>
</gene>
<reference evidence="1 2" key="1">
    <citation type="journal article" date="2002" name="Int. J. Syst. Evol. Microbiol.">
        <title>Sphingopyxis witflariensis sp. nov., isolated from activated sludge.</title>
        <authorList>
            <person name="Kampfer P."/>
            <person name="Witzenberger R."/>
            <person name="Denner E.B."/>
            <person name="Busse H.J."/>
            <person name="Neef A."/>
        </authorList>
    </citation>
    <scope>NUCLEOTIDE SEQUENCE [LARGE SCALE GENOMIC DNA]</scope>
    <source>
        <strain evidence="1 2">DSM 14551</strain>
    </source>
</reference>
<protein>
    <submittedName>
        <fullName evidence="1">Uncharacterized protein</fullName>
    </submittedName>
</protein>
<evidence type="ECO:0000313" key="2">
    <source>
        <dbReference type="Proteomes" id="UP000197097"/>
    </source>
</evidence>
<dbReference type="RefSeq" id="WP_088472766.1">
    <property type="nucleotide sequence ID" value="NZ_NISJ01000005.1"/>
</dbReference>
<dbReference type="Proteomes" id="UP000197097">
    <property type="component" value="Unassembled WGS sequence"/>
</dbReference>
<keyword evidence="2" id="KW-1185">Reference proteome</keyword>
<dbReference type="AlphaFoldDB" id="A0A246JUJ9"/>